<accession>A0A9N9LBI7</accession>
<dbReference type="Proteomes" id="UP000701801">
    <property type="component" value="Unassembled WGS sequence"/>
</dbReference>
<name>A0A9N9LBI7_9HELO</name>
<proteinExistence type="predicted"/>
<dbReference type="AlphaFoldDB" id="A0A9N9LBI7"/>
<evidence type="ECO:0000313" key="2">
    <source>
        <dbReference type="Proteomes" id="UP000701801"/>
    </source>
</evidence>
<gene>
    <name evidence="1" type="ORF">HYALB_00007342</name>
</gene>
<organism evidence="1 2">
    <name type="scientific">Hymenoscyphus albidus</name>
    <dbReference type="NCBI Taxonomy" id="595503"/>
    <lineage>
        <taxon>Eukaryota</taxon>
        <taxon>Fungi</taxon>
        <taxon>Dikarya</taxon>
        <taxon>Ascomycota</taxon>
        <taxon>Pezizomycotina</taxon>
        <taxon>Leotiomycetes</taxon>
        <taxon>Helotiales</taxon>
        <taxon>Helotiaceae</taxon>
        <taxon>Hymenoscyphus</taxon>
    </lineage>
</organism>
<comment type="caution">
    <text evidence="1">The sequence shown here is derived from an EMBL/GenBank/DDBJ whole genome shotgun (WGS) entry which is preliminary data.</text>
</comment>
<evidence type="ECO:0000313" key="1">
    <source>
        <dbReference type="EMBL" id="CAG8972200.1"/>
    </source>
</evidence>
<dbReference type="EMBL" id="CAJVRM010000038">
    <property type="protein sequence ID" value="CAG8972200.1"/>
    <property type="molecule type" value="Genomic_DNA"/>
</dbReference>
<sequence length="74" mass="8183">MLPDELDDLGGQATDFEDRATARCDDNTEMTGSTTVDAGGDVWDEIWFHERLAKAEINNSYTVESALADAWSKI</sequence>
<keyword evidence="2" id="KW-1185">Reference proteome</keyword>
<reference evidence="1" key="1">
    <citation type="submission" date="2021-07" db="EMBL/GenBank/DDBJ databases">
        <authorList>
            <person name="Durling M."/>
        </authorList>
    </citation>
    <scope>NUCLEOTIDE SEQUENCE</scope>
</reference>
<protein>
    <submittedName>
        <fullName evidence="1">Uncharacterized protein</fullName>
    </submittedName>
</protein>